<gene>
    <name evidence="3" type="ORF">M0R45_028371</name>
</gene>
<dbReference type="InterPro" id="IPR059024">
    <property type="entry name" value="SYNRG_C"/>
</dbReference>
<feature type="domain" description="Synergin gamma C-terminal" evidence="2">
    <location>
        <begin position="731"/>
        <end position="923"/>
    </location>
</feature>
<sequence length="935" mass="102224">MAEDEGFGDFKFVTAFDPNPNSTQQRQSAVSDDDWGEFVTDATSQIKTHVVLSNGFAHSQSPPPAQVPADPFGFFNITNGSATPPTSTGSDSIRVETKSETVSKTQWEKPRGALPLSLFGEEERDEQTAVNHDATELTKSEGFEKKVSNLNDLISNLYVQNGSNPNSGSGGPNSELNLSSNGKLDGMNLTFGGSNLKFEGMDSNSNSSALKLNTEEGNEDLDDDDDGWEFKAAESDHRVSNENSKEQGVVEVAELKVESNTIENAGGIGFSGGFGIHEFNNVSVPSHGNGEWGFSFDFNPSPVAQGNLLMETYSKSKQNNAQNVSNSSPVVDIVWEFKDAFLETGSEHKPEEAKAATPAGLELHTVDGARNDFFAGSDWISHQSSKSNFAFPFIPNSGAKDGVISDSHSSGKKDDTAKGLSFPPDHYHVESDDNFWEFKDAFSESGSKLEGESVVNGNSPTDIKPSAMGSEIQHNEVTLNSHRQALPLSIFGEEELETGDSSVHKDIPTQTAASHQINTAKSPALNISITDLISSLYSQVDQPNETENTSHPATTVLESYFGGDDVDDGSWEFKDAVSKDQDPTSIGKLEDSPKNSCTKIELDDFVDLYCKLKDESYFLALYHLDQKKKASSSATLSGEDTTEALDEEIQKLYNELPEDNMISEKFQSGNPSPRNARLNELFKVLQELKFQVLESEYQLSQRLSSAEKDLRSAIELLRHAASILRILRLGSTEEQSSYISAWTQMVSICAEELRHGSLIWTQSLEKNVHKQMLSESQGKQYIVALGEIYRVVLVIEASTKLYSPWILLHSSDCSSLFAHLNECSTIWSSSGLDDTLRSISGVDDLKYDGTVNALLDSLMSIHHLDAVSLQNHFLSGQQTICSLSLLTAGAVPGIKMVVWNEEHCFLTLANLWINLIGSDPPRLPHLSCSFGVKTC</sequence>
<feature type="compositionally biased region" description="Polar residues" evidence="1">
    <location>
        <begin position="19"/>
        <end position="30"/>
    </location>
</feature>
<comment type="caution">
    <text evidence="3">The sequence shown here is derived from an EMBL/GenBank/DDBJ whole genome shotgun (WGS) entry which is preliminary data.</text>
</comment>
<dbReference type="EMBL" id="JBEDUW010000006">
    <property type="protein sequence ID" value="KAK9919793.1"/>
    <property type="molecule type" value="Genomic_DNA"/>
</dbReference>
<evidence type="ECO:0000313" key="4">
    <source>
        <dbReference type="Proteomes" id="UP001457282"/>
    </source>
</evidence>
<dbReference type="AlphaFoldDB" id="A0AAW1W5H0"/>
<evidence type="ECO:0000256" key="1">
    <source>
        <dbReference type="SAM" id="MobiDB-lite"/>
    </source>
</evidence>
<feature type="region of interest" description="Disordered" evidence="1">
    <location>
        <begin position="1"/>
        <end position="33"/>
    </location>
</feature>
<dbReference type="Pfam" id="PF25999">
    <property type="entry name" value="SYNRG_C"/>
    <property type="match status" value="1"/>
</dbReference>
<keyword evidence="4" id="KW-1185">Reference proteome</keyword>
<evidence type="ECO:0000259" key="2">
    <source>
        <dbReference type="Pfam" id="PF25999"/>
    </source>
</evidence>
<dbReference type="PANTHER" id="PTHR35701">
    <property type="entry name" value="OS11G0148400 PROTEIN"/>
    <property type="match status" value="1"/>
</dbReference>
<dbReference type="Proteomes" id="UP001457282">
    <property type="component" value="Unassembled WGS sequence"/>
</dbReference>
<organism evidence="3 4">
    <name type="scientific">Rubus argutus</name>
    <name type="common">Southern blackberry</name>
    <dbReference type="NCBI Taxonomy" id="59490"/>
    <lineage>
        <taxon>Eukaryota</taxon>
        <taxon>Viridiplantae</taxon>
        <taxon>Streptophyta</taxon>
        <taxon>Embryophyta</taxon>
        <taxon>Tracheophyta</taxon>
        <taxon>Spermatophyta</taxon>
        <taxon>Magnoliopsida</taxon>
        <taxon>eudicotyledons</taxon>
        <taxon>Gunneridae</taxon>
        <taxon>Pentapetalae</taxon>
        <taxon>rosids</taxon>
        <taxon>fabids</taxon>
        <taxon>Rosales</taxon>
        <taxon>Rosaceae</taxon>
        <taxon>Rosoideae</taxon>
        <taxon>Rosoideae incertae sedis</taxon>
        <taxon>Rubus</taxon>
    </lineage>
</organism>
<accession>A0AAW1W5H0</accession>
<feature type="region of interest" description="Disordered" evidence="1">
    <location>
        <begin position="161"/>
        <end position="181"/>
    </location>
</feature>
<proteinExistence type="predicted"/>
<reference evidence="3 4" key="1">
    <citation type="journal article" date="2023" name="G3 (Bethesda)">
        <title>A chromosome-length genome assembly and annotation of blackberry (Rubus argutus, cv. 'Hillquist').</title>
        <authorList>
            <person name="Bruna T."/>
            <person name="Aryal R."/>
            <person name="Dudchenko O."/>
            <person name="Sargent D.J."/>
            <person name="Mead D."/>
            <person name="Buti M."/>
            <person name="Cavallini A."/>
            <person name="Hytonen T."/>
            <person name="Andres J."/>
            <person name="Pham M."/>
            <person name="Weisz D."/>
            <person name="Mascagni F."/>
            <person name="Usai G."/>
            <person name="Natali L."/>
            <person name="Bassil N."/>
            <person name="Fernandez G.E."/>
            <person name="Lomsadze A."/>
            <person name="Armour M."/>
            <person name="Olukolu B."/>
            <person name="Poorten T."/>
            <person name="Britton C."/>
            <person name="Davik J."/>
            <person name="Ashrafi H."/>
            <person name="Aiden E.L."/>
            <person name="Borodovsky M."/>
            <person name="Worthington M."/>
        </authorList>
    </citation>
    <scope>NUCLEOTIDE SEQUENCE [LARGE SCALE GENOMIC DNA]</scope>
    <source>
        <strain evidence="3">PI 553951</strain>
    </source>
</reference>
<name>A0AAW1W5H0_RUBAR</name>
<evidence type="ECO:0000313" key="3">
    <source>
        <dbReference type="EMBL" id="KAK9919793.1"/>
    </source>
</evidence>
<protein>
    <recommendedName>
        <fullName evidence="2">Synergin gamma C-terminal domain-containing protein</fullName>
    </recommendedName>
</protein>
<dbReference type="PANTHER" id="PTHR35701:SF1">
    <property type="entry name" value="OS11G0148400 PROTEIN"/>
    <property type="match status" value="1"/>
</dbReference>